<evidence type="ECO:0000313" key="2">
    <source>
        <dbReference type="Proteomes" id="UP001341840"/>
    </source>
</evidence>
<sequence>MASSSSVSVFGNYRFKTAFNEELYNTIVKNKKVIVECCFDLDDDEYPEVREQIALRGWRRLAAPKPEISIDLIHGGQVQAQDGKSRLALLRPNVTFLHSNVTKTKPPQACVMSRLGLANPSPKRDHP</sequence>
<reference evidence="1 2" key="1">
    <citation type="journal article" date="2023" name="Plants (Basel)">
        <title>Bridging the Gap: Combining Genomics and Transcriptomics Approaches to Understand Stylosanthes scabra, an Orphan Legume from the Brazilian Caatinga.</title>
        <authorList>
            <person name="Ferreira-Neto J.R.C."/>
            <person name="da Silva M.D."/>
            <person name="Binneck E."/>
            <person name="de Melo N.F."/>
            <person name="da Silva R.H."/>
            <person name="de Melo A.L.T.M."/>
            <person name="Pandolfi V."/>
            <person name="Bustamante F.O."/>
            <person name="Brasileiro-Vidal A.C."/>
            <person name="Benko-Iseppon A.M."/>
        </authorList>
    </citation>
    <scope>NUCLEOTIDE SEQUENCE [LARGE SCALE GENOMIC DNA]</scope>
    <source>
        <tissue evidence="1">Leaves</tissue>
    </source>
</reference>
<protein>
    <submittedName>
        <fullName evidence="1">Uncharacterized protein</fullName>
    </submittedName>
</protein>
<evidence type="ECO:0000313" key="1">
    <source>
        <dbReference type="EMBL" id="MED6173763.1"/>
    </source>
</evidence>
<dbReference type="Proteomes" id="UP001341840">
    <property type="component" value="Unassembled WGS sequence"/>
</dbReference>
<organism evidence="1 2">
    <name type="scientific">Stylosanthes scabra</name>
    <dbReference type="NCBI Taxonomy" id="79078"/>
    <lineage>
        <taxon>Eukaryota</taxon>
        <taxon>Viridiplantae</taxon>
        <taxon>Streptophyta</taxon>
        <taxon>Embryophyta</taxon>
        <taxon>Tracheophyta</taxon>
        <taxon>Spermatophyta</taxon>
        <taxon>Magnoliopsida</taxon>
        <taxon>eudicotyledons</taxon>
        <taxon>Gunneridae</taxon>
        <taxon>Pentapetalae</taxon>
        <taxon>rosids</taxon>
        <taxon>fabids</taxon>
        <taxon>Fabales</taxon>
        <taxon>Fabaceae</taxon>
        <taxon>Papilionoideae</taxon>
        <taxon>50 kb inversion clade</taxon>
        <taxon>dalbergioids sensu lato</taxon>
        <taxon>Dalbergieae</taxon>
        <taxon>Pterocarpus clade</taxon>
        <taxon>Stylosanthes</taxon>
    </lineage>
</organism>
<name>A0ABU6VPF6_9FABA</name>
<accession>A0ABU6VPF6</accession>
<keyword evidence="2" id="KW-1185">Reference proteome</keyword>
<gene>
    <name evidence="1" type="ORF">PIB30_062685</name>
</gene>
<proteinExistence type="predicted"/>
<comment type="caution">
    <text evidence="1">The sequence shown here is derived from an EMBL/GenBank/DDBJ whole genome shotgun (WGS) entry which is preliminary data.</text>
</comment>
<dbReference type="EMBL" id="JASCZI010151620">
    <property type="protein sequence ID" value="MED6173763.1"/>
    <property type="molecule type" value="Genomic_DNA"/>
</dbReference>